<dbReference type="InterPro" id="IPR004843">
    <property type="entry name" value="Calcineurin-like_PHP"/>
</dbReference>
<dbReference type="SUPFAM" id="SSF55816">
    <property type="entry name" value="5'-nucleotidase (syn. UDP-sugar hydrolase), C-terminal domain"/>
    <property type="match status" value="1"/>
</dbReference>
<dbReference type="Gene3D" id="3.60.21.10">
    <property type="match status" value="1"/>
</dbReference>
<evidence type="ECO:0000313" key="4">
    <source>
        <dbReference type="EMBL" id="AQP43454.1"/>
    </source>
</evidence>
<dbReference type="PRINTS" id="PR01607">
    <property type="entry name" value="APYRASEFAMLY"/>
</dbReference>
<dbReference type="EMBL" id="CP019605">
    <property type="protein sequence ID" value="AQP43454.1"/>
    <property type="molecule type" value="Genomic_DNA"/>
</dbReference>
<feature type="domain" description="Calcineurin-like phosphoesterase" evidence="2">
    <location>
        <begin position="47"/>
        <end position="268"/>
    </location>
</feature>
<dbReference type="CDD" id="cd00845">
    <property type="entry name" value="MPP_UshA_N_like"/>
    <property type="match status" value="1"/>
</dbReference>
<dbReference type="InterPro" id="IPR006179">
    <property type="entry name" value="5_nucleotidase/apyrase"/>
</dbReference>
<proteinExistence type="predicted"/>
<dbReference type="GO" id="GO:0008768">
    <property type="term" value="F:UDP-sugar diphosphatase activity"/>
    <property type="evidence" value="ECO:0007669"/>
    <property type="project" value="TreeGrafter"/>
</dbReference>
<reference evidence="4 5" key="1">
    <citation type="journal article" date="2016" name="Int. J. Syst. Evol. Microbiol.">
        <title>Tessaracoccus flavus sp. nov., isolated from the drainage system of a lindane-producing factory.</title>
        <authorList>
            <person name="Kumari R."/>
            <person name="Singh P."/>
            <person name="Schumann P."/>
            <person name="Lal R."/>
        </authorList>
    </citation>
    <scope>NUCLEOTIDE SEQUENCE [LARGE SCALE GENOMIC DNA]</scope>
    <source>
        <strain evidence="4 5">RP1T</strain>
    </source>
</reference>
<dbReference type="GO" id="GO:0009166">
    <property type="term" value="P:nucleotide catabolic process"/>
    <property type="evidence" value="ECO:0007669"/>
    <property type="project" value="InterPro"/>
</dbReference>
<accession>A0A1Q2CBG8</accession>
<dbReference type="Pfam" id="PF00149">
    <property type="entry name" value="Metallophos"/>
    <property type="match status" value="1"/>
</dbReference>
<dbReference type="GO" id="GO:0008253">
    <property type="term" value="F:5'-nucleotidase activity"/>
    <property type="evidence" value="ECO:0007669"/>
    <property type="project" value="TreeGrafter"/>
</dbReference>
<feature type="domain" description="5'-Nucleotidase C-terminal" evidence="3">
    <location>
        <begin position="347"/>
        <end position="506"/>
    </location>
</feature>
<dbReference type="InterPro" id="IPR036907">
    <property type="entry name" value="5'-Nucleotdase_C_sf"/>
</dbReference>
<keyword evidence="5" id="KW-1185">Reference proteome</keyword>
<dbReference type="Pfam" id="PF02872">
    <property type="entry name" value="5_nucleotid_C"/>
    <property type="match status" value="1"/>
</dbReference>
<gene>
    <name evidence="4" type="ORF">RPIT_00345</name>
</gene>
<keyword evidence="1" id="KW-0732">Signal</keyword>
<organism evidence="4 5">
    <name type="scientific">Tessaracoccus flavus</name>
    <dbReference type="NCBI Taxonomy" id="1610493"/>
    <lineage>
        <taxon>Bacteria</taxon>
        <taxon>Bacillati</taxon>
        <taxon>Actinomycetota</taxon>
        <taxon>Actinomycetes</taxon>
        <taxon>Propionibacteriales</taxon>
        <taxon>Propionibacteriaceae</taxon>
        <taxon>Tessaracoccus</taxon>
    </lineage>
</organism>
<name>A0A1Q2CBG8_9ACTN</name>
<dbReference type="GO" id="GO:0030288">
    <property type="term" value="C:outer membrane-bounded periplasmic space"/>
    <property type="evidence" value="ECO:0007669"/>
    <property type="project" value="TreeGrafter"/>
</dbReference>
<evidence type="ECO:0000313" key="5">
    <source>
        <dbReference type="Proteomes" id="UP000188324"/>
    </source>
</evidence>
<dbReference type="PANTHER" id="PTHR11575">
    <property type="entry name" value="5'-NUCLEOTIDASE-RELATED"/>
    <property type="match status" value="1"/>
</dbReference>
<dbReference type="Gene3D" id="3.90.780.10">
    <property type="entry name" value="5'-Nucleotidase, C-terminal domain"/>
    <property type="match status" value="1"/>
</dbReference>
<dbReference type="KEGG" id="tfl:RPIT_00345"/>
<dbReference type="STRING" id="1610493.RPIT_00345"/>
<dbReference type="InterPro" id="IPR029052">
    <property type="entry name" value="Metallo-depent_PP-like"/>
</dbReference>
<dbReference type="OrthoDB" id="1016457at2"/>
<dbReference type="Proteomes" id="UP000188324">
    <property type="component" value="Chromosome"/>
</dbReference>
<dbReference type="InterPro" id="IPR008334">
    <property type="entry name" value="5'-Nucleotdase_C"/>
</dbReference>
<evidence type="ECO:0000259" key="3">
    <source>
        <dbReference type="Pfam" id="PF02872"/>
    </source>
</evidence>
<evidence type="ECO:0000256" key="1">
    <source>
        <dbReference type="ARBA" id="ARBA00022729"/>
    </source>
</evidence>
<protein>
    <submittedName>
        <fullName evidence="4">Uncharacterized protein</fullName>
    </submittedName>
</protein>
<dbReference type="RefSeq" id="WP_077339388.1">
    <property type="nucleotide sequence ID" value="NZ_CP019605.1"/>
</dbReference>
<evidence type="ECO:0000259" key="2">
    <source>
        <dbReference type="Pfam" id="PF00149"/>
    </source>
</evidence>
<dbReference type="PANTHER" id="PTHR11575:SF24">
    <property type="entry name" value="5'-NUCLEOTIDASE"/>
    <property type="match status" value="1"/>
</dbReference>
<sequence length="814" mass="87434">MKKLTTRVTANLAASALVASGLAFAAFTPTATAAIGECVAADEKVSIFAINDFHGRLSAVPRLLTPIEQARIDEGEDNVLFISSGDNIGASTFESMILDDEPTIDMLNAADLDTSAVGNHEFDKGWDDLAGRVVPLADFSYLGANVYEEGTTTVAAPMKEYELFEKGGVTIGVVGAVTADMPSLVSPDGIADLTFGDPVEAVNRVTAQLLDGDDANGEADVVIASFHEGAGSGSLTAEQNAAESEAFDAIFNDVDDRVAAIFNSHTHQVYTYETDGGVPVVQAGSYGERLSRVDLSVDSVNDGVCDATASIIDVRGVTPIETPRITAVNTILTAANASAAELGAQVIGYATDAISTAVDGSANNRNVESPMVNMAAQMFHDMLAGDDDEFIGLQNAGGTRDSFNQGDITYREAALTLPFANSLFTTQITGEQFVTVLNQQWQPDGSSRPFLQLGLSDNVSYTYDESLPEGERITGVWINGEPIDMDKLYTVGSGSFLISGGDNFTELGNGVNTRDTGRADLEAWVTWVASFDELSPDYSKRGVSAKLATGTLVEGGPALTYTFGQPLSGGVAPQTLDMDLNPIPVDLTEEQEAAWKVSPPLDNTEVYAFIGDEEVGYGTVVDGVATVSVQLPNGTSVEAGEQIVDFLVLDSETVIHALVNVQLNRYVRTAPYTLEGMHTINGRQWRTTCEDYSQTERCRTEIWASVVKRTGNTFTIERGWAFNNLTYLPYMTRAQWANNPIGKTGTFVGTDGQQWRTECDTAATGGNGCRTYRWTTVYNAVKSEKTGRYDFTQENKWVFNNLVLFGNYYRPTLS</sequence>
<dbReference type="AlphaFoldDB" id="A0A1Q2CBG8"/>
<dbReference type="SUPFAM" id="SSF56300">
    <property type="entry name" value="Metallo-dependent phosphatases"/>
    <property type="match status" value="1"/>
</dbReference>